<sequence length="372" mass="39448">MTGMPGKIDRFTVDRELGSGGMGEVYLAYSPGGDQVAVKLIRSDNHDPETRARFEKEALIARTVIGTSRVARFLDADPFAERPWMAMEYVPGRTLLKCIDTGGVLPSLFVASLGVLLAEGLQAVHAAKLLHRDLKPQNVILGRDGPVIIDFGLGAFLDGDSESLSRSGMVVGTIRCMPPEQARGSSELTTAADVYALGAVLLYAAARKFPYDGAGWNAVRAQVTNPDIGPNLRDVPEDLAPLIGSMLAFEPQDRPTLDAIAKSCISLMESAGRTPVDVRLALIARTTSEGAPDPAEEPPPVLVDGLQKAGSNERSPLDAARSGDPEPPEKPISDGGGEQPRAGTGRRSAPSISEAKLVADELRRQYAMSAAL</sequence>
<evidence type="ECO:0000256" key="1">
    <source>
        <dbReference type="ARBA" id="ARBA00022679"/>
    </source>
</evidence>
<dbReference type="InterPro" id="IPR017441">
    <property type="entry name" value="Protein_kinase_ATP_BS"/>
</dbReference>
<feature type="compositionally biased region" description="Basic and acidic residues" evidence="6">
    <location>
        <begin position="321"/>
        <end position="332"/>
    </location>
</feature>
<dbReference type="Pfam" id="PF00069">
    <property type="entry name" value="Pkinase"/>
    <property type="match status" value="1"/>
</dbReference>
<dbReference type="EMBL" id="JBFAIH010000028">
    <property type="protein sequence ID" value="MEV0367355.1"/>
    <property type="molecule type" value="Genomic_DNA"/>
</dbReference>
<evidence type="ECO:0000313" key="9">
    <source>
        <dbReference type="Proteomes" id="UP001551658"/>
    </source>
</evidence>
<dbReference type="GO" id="GO:0004674">
    <property type="term" value="F:protein serine/threonine kinase activity"/>
    <property type="evidence" value="ECO:0007669"/>
    <property type="project" value="UniProtKB-EC"/>
</dbReference>
<keyword evidence="2 5" id="KW-0547">Nucleotide-binding</keyword>
<dbReference type="RefSeq" id="WP_357986765.1">
    <property type="nucleotide sequence ID" value="NZ_JBFAIH010000028.1"/>
</dbReference>
<feature type="region of interest" description="Disordered" evidence="6">
    <location>
        <begin position="288"/>
        <end position="356"/>
    </location>
</feature>
<keyword evidence="1 8" id="KW-0808">Transferase</keyword>
<comment type="caution">
    <text evidence="8">The sequence shown here is derived from an EMBL/GenBank/DDBJ whole genome shotgun (WGS) entry which is preliminary data.</text>
</comment>
<dbReference type="EC" id="2.7.11.1" evidence="8"/>
<accession>A0ABV3FI28</accession>
<gene>
    <name evidence="8" type="ORF">AB0H72_32170</name>
</gene>
<feature type="domain" description="Protein kinase" evidence="7">
    <location>
        <begin position="11"/>
        <end position="268"/>
    </location>
</feature>
<dbReference type="PANTHER" id="PTHR43289">
    <property type="entry name" value="MITOGEN-ACTIVATED PROTEIN KINASE KINASE KINASE 20-RELATED"/>
    <property type="match status" value="1"/>
</dbReference>
<protein>
    <submittedName>
        <fullName evidence="8">Serine/threonine-protein kinase</fullName>
        <ecNumber evidence="8">2.7.11.1</ecNumber>
    </submittedName>
</protein>
<dbReference type="PROSITE" id="PS00108">
    <property type="entry name" value="PROTEIN_KINASE_ST"/>
    <property type="match status" value="1"/>
</dbReference>
<keyword evidence="9" id="KW-1185">Reference proteome</keyword>
<evidence type="ECO:0000256" key="2">
    <source>
        <dbReference type="ARBA" id="ARBA00022741"/>
    </source>
</evidence>
<dbReference type="InterPro" id="IPR011009">
    <property type="entry name" value="Kinase-like_dom_sf"/>
</dbReference>
<dbReference type="CDD" id="cd14014">
    <property type="entry name" value="STKc_PknB_like"/>
    <property type="match status" value="1"/>
</dbReference>
<evidence type="ECO:0000256" key="4">
    <source>
        <dbReference type="ARBA" id="ARBA00022840"/>
    </source>
</evidence>
<dbReference type="InterPro" id="IPR000719">
    <property type="entry name" value="Prot_kinase_dom"/>
</dbReference>
<dbReference type="InterPro" id="IPR008271">
    <property type="entry name" value="Ser/Thr_kinase_AS"/>
</dbReference>
<evidence type="ECO:0000256" key="5">
    <source>
        <dbReference type="PROSITE-ProRule" id="PRU10141"/>
    </source>
</evidence>
<name>A0ABV3FI28_9NOCA</name>
<organism evidence="8 9">
    <name type="scientific">Nocardia fusca</name>
    <dbReference type="NCBI Taxonomy" id="941183"/>
    <lineage>
        <taxon>Bacteria</taxon>
        <taxon>Bacillati</taxon>
        <taxon>Actinomycetota</taxon>
        <taxon>Actinomycetes</taxon>
        <taxon>Mycobacteriales</taxon>
        <taxon>Nocardiaceae</taxon>
        <taxon>Nocardia</taxon>
    </lineage>
</organism>
<keyword evidence="3 8" id="KW-0418">Kinase</keyword>
<dbReference type="Proteomes" id="UP001551658">
    <property type="component" value="Unassembled WGS sequence"/>
</dbReference>
<reference evidence="8 9" key="1">
    <citation type="submission" date="2024-06" db="EMBL/GenBank/DDBJ databases">
        <title>The Natural Products Discovery Center: Release of the First 8490 Sequenced Strains for Exploring Actinobacteria Biosynthetic Diversity.</title>
        <authorList>
            <person name="Kalkreuter E."/>
            <person name="Kautsar S.A."/>
            <person name="Yang D."/>
            <person name="Bader C.D."/>
            <person name="Teijaro C.N."/>
            <person name="Fluegel L."/>
            <person name="Davis C.M."/>
            <person name="Simpson J.R."/>
            <person name="Lauterbach L."/>
            <person name="Steele A.D."/>
            <person name="Gui C."/>
            <person name="Meng S."/>
            <person name="Li G."/>
            <person name="Viehrig K."/>
            <person name="Ye F."/>
            <person name="Su P."/>
            <person name="Kiefer A.F."/>
            <person name="Nichols A."/>
            <person name="Cepeda A.J."/>
            <person name="Yan W."/>
            <person name="Fan B."/>
            <person name="Jiang Y."/>
            <person name="Adhikari A."/>
            <person name="Zheng C.-J."/>
            <person name="Schuster L."/>
            <person name="Cowan T.M."/>
            <person name="Smanski M.J."/>
            <person name="Chevrette M.G."/>
            <person name="De Carvalho L.P.S."/>
            <person name="Shen B."/>
        </authorList>
    </citation>
    <scope>NUCLEOTIDE SEQUENCE [LARGE SCALE GENOMIC DNA]</scope>
    <source>
        <strain evidence="8 9">NPDC050671</strain>
    </source>
</reference>
<dbReference type="PANTHER" id="PTHR43289:SF34">
    <property type="entry name" value="SERINE_THREONINE-PROTEIN KINASE YBDM-RELATED"/>
    <property type="match status" value="1"/>
</dbReference>
<dbReference type="PROSITE" id="PS50011">
    <property type="entry name" value="PROTEIN_KINASE_DOM"/>
    <property type="match status" value="1"/>
</dbReference>
<keyword evidence="4 5" id="KW-0067">ATP-binding</keyword>
<dbReference type="SUPFAM" id="SSF56112">
    <property type="entry name" value="Protein kinase-like (PK-like)"/>
    <property type="match status" value="1"/>
</dbReference>
<evidence type="ECO:0000256" key="3">
    <source>
        <dbReference type="ARBA" id="ARBA00022777"/>
    </source>
</evidence>
<dbReference type="SMART" id="SM00220">
    <property type="entry name" value="S_TKc"/>
    <property type="match status" value="1"/>
</dbReference>
<dbReference type="Gene3D" id="1.10.510.10">
    <property type="entry name" value="Transferase(Phosphotransferase) domain 1"/>
    <property type="match status" value="1"/>
</dbReference>
<evidence type="ECO:0000256" key="6">
    <source>
        <dbReference type="SAM" id="MobiDB-lite"/>
    </source>
</evidence>
<feature type="binding site" evidence="5">
    <location>
        <position position="39"/>
    </location>
    <ligand>
        <name>ATP</name>
        <dbReference type="ChEBI" id="CHEBI:30616"/>
    </ligand>
</feature>
<evidence type="ECO:0000259" key="7">
    <source>
        <dbReference type="PROSITE" id="PS50011"/>
    </source>
</evidence>
<proteinExistence type="predicted"/>
<dbReference type="PROSITE" id="PS00107">
    <property type="entry name" value="PROTEIN_KINASE_ATP"/>
    <property type="match status" value="1"/>
</dbReference>
<evidence type="ECO:0000313" key="8">
    <source>
        <dbReference type="EMBL" id="MEV0367355.1"/>
    </source>
</evidence>
<dbReference type="Gene3D" id="3.30.200.20">
    <property type="entry name" value="Phosphorylase Kinase, domain 1"/>
    <property type="match status" value="1"/>
</dbReference>